<dbReference type="InterPro" id="IPR019411">
    <property type="entry name" value="MMM1_dom"/>
</dbReference>
<comment type="subcellular location">
    <subcellularLocation>
        <location evidence="8">Endoplasmic reticulum membrane</location>
        <topology evidence="8">Single-pass type I membrane protein</topology>
    </subcellularLocation>
    <text evidence="8">The ERMES/MDM complex localizes to a few discrete foci (around 10 per single cell), that represent mitochondria-endoplasmic reticulum junctions. These foci are often found next to mtDNA nucleoids.</text>
</comment>
<keyword evidence="2 8" id="KW-0812">Transmembrane</keyword>
<feature type="region of interest" description="Disordered" evidence="9">
    <location>
        <begin position="450"/>
        <end position="519"/>
    </location>
</feature>
<keyword evidence="4 8" id="KW-1133">Transmembrane helix</keyword>
<dbReference type="Pfam" id="PF10296">
    <property type="entry name" value="MMM1"/>
    <property type="match status" value="2"/>
</dbReference>
<evidence type="ECO:0000256" key="7">
    <source>
        <dbReference type="ARBA" id="ARBA00023136"/>
    </source>
</evidence>
<accession>A0A5C3EXH8</accession>
<evidence type="ECO:0000313" key="12">
    <source>
        <dbReference type="EMBL" id="SPO35879.1"/>
    </source>
</evidence>
<evidence type="ECO:0000256" key="6">
    <source>
        <dbReference type="ARBA" id="ARBA00023121"/>
    </source>
</evidence>
<evidence type="ECO:0000259" key="11">
    <source>
        <dbReference type="PROSITE" id="PS51847"/>
    </source>
</evidence>
<evidence type="ECO:0000256" key="1">
    <source>
        <dbReference type="ARBA" id="ARBA00022448"/>
    </source>
</evidence>
<sequence length="618" mass="63995">MDLASSRPYHGDGGGGGGDAMPLARYGAPSPQLHYPASRWTFTQGLIVGQISMVVIALLLIRYVIFEDSATALEKERLMRLKISERRSKRHAKALLENAKRLGTTSKLAPATANGPTGGRGRRSRSSKADARATFAEILDKIGYDISTHGSESCDWLNVVLAQAVAGYREDVLAGGVSPHPPAPAAASATRSSSAGAMNFAGLFGAAATAHNSTAAADSADGDLTEEKERTARDLMEEILNRSTSKAGSFLDPIRVTEADFGDAYPVFTNARVRPADDTGRMRIEVDVDYSDQITLAIDTKLLINFPKPRFAVLPVSISLTIVRFSGTLAVELFSSDPNATVLPSAAHSAYPAPSGGAGAGGSGGAAGSRQGRHPPPPPPPRSRHQLHFSLHPDFALEASASSLLGSRAKLQDIPKIEQLLISRLRGWILDRFVWPRYWSLTLPNLVPGPSAASDDDGGQTAPGQMSVETGIEGPRNDGVVEPGHAQSSRQAHQRTPGTSGAQTPAAPTPPPPPPLGSVEAWRAQTLLSGTAGSSAAAAAAAAAAMGAGARPSMTANSSSSSLLGGRPAMVGSYVSSPSLATLNGLRGGVDDPASSAAASAYGGSARALRHRSAHVDG</sequence>
<dbReference type="GO" id="GO:0008289">
    <property type="term" value="F:lipid binding"/>
    <property type="evidence" value="ECO:0007669"/>
    <property type="project" value="UniProtKB-KW"/>
</dbReference>
<dbReference type="CDD" id="cd21671">
    <property type="entry name" value="SMP_Mmm1"/>
    <property type="match status" value="1"/>
</dbReference>
<dbReference type="GO" id="GO:0005789">
    <property type="term" value="C:endoplasmic reticulum membrane"/>
    <property type="evidence" value="ECO:0007669"/>
    <property type="project" value="UniProtKB-SubCell"/>
</dbReference>
<keyword evidence="1" id="KW-0813">Transport</keyword>
<dbReference type="EMBL" id="OOIP01000003">
    <property type="protein sequence ID" value="SPO35879.1"/>
    <property type="molecule type" value="Genomic_DNA"/>
</dbReference>
<dbReference type="GO" id="GO:0015914">
    <property type="term" value="P:phospholipid transport"/>
    <property type="evidence" value="ECO:0007669"/>
    <property type="project" value="TreeGrafter"/>
</dbReference>
<comment type="subunit">
    <text evidence="8">Homodimer. Component of the ER-mitochondria encounter structure (ERMES) or MDM complex, composed of MMM1, MDM10, MDM12 and MDM34. A MMM1 homodimer associates with one molecule of MDM12 on each side in a pairwise head-to-tail manner, and the SMP-LTD domains of MMM1 and MDM12 generate a continuous hydrophobic tunnel for phospholipid trafficking.</text>
</comment>
<feature type="topological domain" description="Cytoplasmic" evidence="8">
    <location>
        <begin position="67"/>
        <end position="618"/>
    </location>
</feature>
<protein>
    <recommendedName>
        <fullName evidence="8">Maintenance of mitochondrial morphology protein 1</fullName>
    </recommendedName>
</protein>
<feature type="region of interest" description="Disordered" evidence="9">
    <location>
        <begin position="353"/>
        <end position="387"/>
    </location>
</feature>
<evidence type="ECO:0000256" key="8">
    <source>
        <dbReference type="HAMAP-Rule" id="MF_03103"/>
    </source>
</evidence>
<evidence type="ECO:0000256" key="2">
    <source>
        <dbReference type="ARBA" id="ARBA00022692"/>
    </source>
</evidence>
<feature type="region of interest" description="Disordered" evidence="9">
    <location>
        <begin position="593"/>
        <end position="618"/>
    </location>
</feature>
<dbReference type="GO" id="GO:0045040">
    <property type="term" value="P:protein insertion into mitochondrial outer membrane"/>
    <property type="evidence" value="ECO:0007669"/>
    <property type="project" value="UniProtKB-UniRule"/>
</dbReference>
<keyword evidence="13" id="KW-1185">Reference proteome</keyword>
<feature type="topological domain" description="Lumenal" evidence="8">
    <location>
        <begin position="1"/>
        <end position="45"/>
    </location>
</feature>
<comment type="similarity">
    <text evidence="8">Belongs to the MMM1 family.</text>
</comment>
<feature type="domain" description="SMP-LTD" evidence="11">
    <location>
        <begin position="150"/>
        <end position="444"/>
    </location>
</feature>
<dbReference type="HAMAP" id="MF_03103">
    <property type="entry name" value="Mmm1"/>
    <property type="match status" value="1"/>
</dbReference>
<dbReference type="GO" id="GO:0032865">
    <property type="term" value="C:ERMES complex"/>
    <property type="evidence" value="ECO:0007669"/>
    <property type="project" value="UniProtKB-UniRule"/>
</dbReference>
<feature type="compositionally biased region" description="Basic residues" evidence="9">
    <location>
        <begin position="608"/>
        <end position="618"/>
    </location>
</feature>
<keyword evidence="3 8" id="KW-0256">Endoplasmic reticulum</keyword>
<evidence type="ECO:0000256" key="9">
    <source>
        <dbReference type="SAM" id="MobiDB-lite"/>
    </source>
</evidence>
<organism evidence="12 13">
    <name type="scientific">Pseudozyma flocculosa</name>
    <dbReference type="NCBI Taxonomy" id="84751"/>
    <lineage>
        <taxon>Eukaryota</taxon>
        <taxon>Fungi</taxon>
        <taxon>Dikarya</taxon>
        <taxon>Basidiomycota</taxon>
        <taxon>Ustilaginomycotina</taxon>
        <taxon>Ustilaginomycetes</taxon>
        <taxon>Ustilaginales</taxon>
        <taxon>Ustilaginaceae</taxon>
        <taxon>Pseudozyma</taxon>
    </lineage>
</organism>
<dbReference type="Proteomes" id="UP000323386">
    <property type="component" value="Unassembled WGS sequence"/>
</dbReference>
<proteinExistence type="inferred from homology"/>
<dbReference type="InterPro" id="IPR027537">
    <property type="entry name" value="Mmm1"/>
</dbReference>
<feature type="compositionally biased region" description="Pro residues" evidence="9">
    <location>
        <begin position="507"/>
        <end position="516"/>
    </location>
</feature>
<feature type="compositionally biased region" description="Gly residues" evidence="9">
    <location>
        <begin position="356"/>
        <end position="367"/>
    </location>
</feature>
<dbReference type="PROSITE" id="PS51847">
    <property type="entry name" value="SMP"/>
    <property type="match status" value="1"/>
</dbReference>
<dbReference type="PANTHER" id="PTHR13466:SF0">
    <property type="entry name" value="SMP-LTD DOMAIN-CONTAINING PROTEIN"/>
    <property type="match status" value="1"/>
</dbReference>
<feature type="compositionally biased region" description="Low complexity" evidence="9">
    <location>
        <begin position="594"/>
        <end position="607"/>
    </location>
</feature>
<keyword evidence="5" id="KW-0445">Lipid transport</keyword>
<dbReference type="InterPro" id="IPR031468">
    <property type="entry name" value="SMP_LBD"/>
</dbReference>
<name>A0A5C3EXH8_9BASI</name>
<evidence type="ECO:0000313" key="13">
    <source>
        <dbReference type="Proteomes" id="UP000323386"/>
    </source>
</evidence>
<dbReference type="OrthoDB" id="5599157at2759"/>
<evidence type="ECO:0000256" key="3">
    <source>
        <dbReference type="ARBA" id="ARBA00022824"/>
    </source>
</evidence>
<dbReference type="GO" id="GO:1990456">
    <property type="term" value="P:mitochondrion-endoplasmic reticulum membrane tethering"/>
    <property type="evidence" value="ECO:0007669"/>
    <property type="project" value="TreeGrafter"/>
</dbReference>
<evidence type="ECO:0000256" key="10">
    <source>
        <dbReference type="SAM" id="Phobius"/>
    </source>
</evidence>
<keyword evidence="7 8" id="KW-0472">Membrane</keyword>
<reference evidence="12 13" key="1">
    <citation type="submission" date="2018-03" db="EMBL/GenBank/DDBJ databases">
        <authorList>
            <person name="Guldener U."/>
        </authorList>
    </citation>
    <scope>NUCLEOTIDE SEQUENCE [LARGE SCALE GENOMIC DNA]</scope>
    <source>
        <strain evidence="12 13">DAOM196992</strain>
    </source>
</reference>
<comment type="function">
    <text evidence="8">Component of the ERMES/MDM complex, which serves as a molecular tether to connect the endoplasmic reticulum (ER) and mitochondria. Components of this complex are involved in the control of mitochondrial shape and protein biogenesis, and function in nonvesicular lipid trafficking between the ER and mitochondria. The MDM12-MMM1 subcomplex functions in the major beta-barrel assembly pathway that is responsible for biogenesis of all outer membrane beta-barrel proteins, and acts in a late step after the SAM complex. The MDM10-MDM12-MMM1 subcomplex further acts in the TOM40-specific pathway after the action of the MDM12-MMM1 complex. Essential for establishing and maintaining the structure of mitochondria and maintenance of mtDNA nucleoids.</text>
</comment>
<feature type="compositionally biased region" description="Polar residues" evidence="9">
    <location>
        <begin position="486"/>
        <end position="503"/>
    </location>
</feature>
<keyword evidence="6" id="KW-0446">Lipid-binding</keyword>
<dbReference type="AlphaFoldDB" id="A0A5C3EXH8"/>
<evidence type="ECO:0000256" key="4">
    <source>
        <dbReference type="ARBA" id="ARBA00022989"/>
    </source>
</evidence>
<feature type="region of interest" description="Disordered" evidence="9">
    <location>
        <begin position="1"/>
        <end position="23"/>
    </location>
</feature>
<feature type="region of interest" description="Disordered" evidence="9">
    <location>
        <begin position="106"/>
        <end position="129"/>
    </location>
</feature>
<dbReference type="PANTHER" id="PTHR13466">
    <property type="entry name" value="TEX2 PROTEIN-RELATED"/>
    <property type="match status" value="1"/>
</dbReference>
<gene>
    <name evidence="8" type="primary">MMM1</name>
    <name evidence="12" type="ORF">PSFLO_01350</name>
</gene>
<evidence type="ECO:0000256" key="5">
    <source>
        <dbReference type="ARBA" id="ARBA00023055"/>
    </source>
</evidence>
<feature type="transmembrane region" description="Helical" evidence="10">
    <location>
        <begin position="45"/>
        <end position="65"/>
    </location>
</feature>